<sequence>MKKAILYLLLGTAVSFLFHYFLSGFGKVSLDLYYAFAFGLGWGMAYFLDRPDFALPKKLGLSFIGIILLVVLGIVFFNLEIAIPSIIRFSTVFVAYYLLASFRQTKSLRN</sequence>
<evidence type="ECO:0000313" key="2">
    <source>
        <dbReference type="EMBL" id="AIL44021.1"/>
    </source>
</evidence>
<keyword evidence="1" id="KW-0812">Transmembrane</keyword>
<dbReference type="eggNOG" id="ENOG5032X6Z">
    <property type="taxonomic scope" value="Bacteria"/>
</dbReference>
<dbReference type="RefSeq" id="WP_024564792.1">
    <property type="nucleotide sequence ID" value="NZ_CP007547.1"/>
</dbReference>
<protein>
    <submittedName>
        <fullName evidence="2">Uncharacterized protein</fullName>
    </submittedName>
</protein>
<gene>
    <name evidence="2" type="ORF">BD94_0246</name>
</gene>
<accession>A0A077E8W9</accession>
<feature type="transmembrane region" description="Helical" evidence="1">
    <location>
        <begin position="7"/>
        <end position="26"/>
    </location>
</feature>
<reference evidence="2" key="1">
    <citation type="journal article" date="2013" name="Lancet">
        <title>First case of E anophelis outbreak in an intensive-care unit.</title>
        <authorList>
            <person name="Teo J."/>
            <person name="Tan S.Y."/>
            <person name="Tay M."/>
            <person name="Ding Y."/>
            <person name="Kjelleberg S."/>
            <person name="Givskov M."/>
            <person name="Lin R.T."/>
            <person name="Yang L."/>
        </authorList>
    </citation>
    <scope>NUCLEOTIDE SEQUENCE [LARGE SCALE GENOMIC DNA]</scope>
    <source>
        <strain evidence="2">NUHP1</strain>
    </source>
</reference>
<evidence type="ECO:0000313" key="3">
    <source>
        <dbReference type="Proteomes" id="UP000028933"/>
    </source>
</evidence>
<keyword evidence="1" id="KW-1133">Transmembrane helix</keyword>
<organism evidence="2 3">
    <name type="scientific">Elizabethkingia anophelis NUHP1</name>
    <dbReference type="NCBI Taxonomy" id="1338011"/>
    <lineage>
        <taxon>Bacteria</taxon>
        <taxon>Pseudomonadati</taxon>
        <taxon>Bacteroidota</taxon>
        <taxon>Flavobacteriia</taxon>
        <taxon>Flavobacteriales</taxon>
        <taxon>Weeksellaceae</taxon>
        <taxon>Elizabethkingia</taxon>
    </lineage>
</organism>
<reference evidence="2" key="2">
    <citation type="journal article" date="2015" name="Genome Biol. Evol.">
        <title>Complete Genome Sequence and Transcriptomic Analysis of the Novel Pathogen Elizabethkingia anophelis in Response to Oxidative Stress.</title>
        <authorList>
            <person name="Li Y."/>
            <person name="Liu Y."/>
            <person name="Chew S.C."/>
            <person name="Tay M."/>
            <person name="Salido M.M."/>
            <person name="Teo J."/>
            <person name="Lauro F.M."/>
            <person name="Givskov M."/>
            <person name="Yang L."/>
        </authorList>
    </citation>
    <scope>NUCLEOTIDE SEQUENCE</scope>
    <source>
        <strain evidence="2">NUHP1</strain>
    </source>
</reference>
<feature type="transmembrane region" description="Helical" evidence="1">
    <location>
        <begin position="85"/>
        <end position="102"/>
    </location>
</feature>
<dbReference type="KEGG" id="eao:BD94_0246"/>
<feature type="transmembrane region" description="Helical" evidence="1">
    <location>
        <begin position="32"/>
        <end position="48"/>
    </location>
</feature>
<keyword evidence="1" id="KW-0472">Membrane</keyword>
<dbReference type="HOGENOM" id="CLU_2181950_0_0_10"/>
<dbReference type="AlphaFoldDB" id="A0A077E8W9"/>
<feature type="transmembrane region" description="Helical" evidence="1">
    <location>
        <begin position="60"/>
        <end position="79"/>
    </location>
</feature>
<name>A0A077E8W9_9FLAO</name>
<dbReference type="STRING" id="1338011.BD94_0246"/>
<evidence type="ECO:0000256" key="1">
    <source>
        <dbReference type="SAM" id="Phobius"/>
    </source>
</evidence>
<dbReference type="Proteomes" id="UP000028933">
    <property type="component" value="Chromosome"/>
</dbReference>
<dbReference type="EMBL" id="CP007547">
    <property type="protein sequence ID" value="AIL44021.1"/>
    <property type="molecule type" value="Genomic_DNA"/>
</dbReference>
<proteinExistence type="predicted"/>